<dbReference type="CDD" id="cd00067">
    <property type="entry name" value="GAL4"/>
    <property type="match status" value="1"/>
</dbReference>
<evidence type="ECO:0000313" key="5">
    <source>
        <dbReference type="Proteomes" id="UP000076761"/>
    </source>
</evidence>
<dbReference type="PROSITE" id="PS50048">
    <property type="entry name" value="ZN2_CY6_FUNGAL_2"/>
    <property type="match status" value="1"/>
</dbReference>
<keyword evidence="5" id="KW-1185">Reference proteome</keyword>
<dbReference type="PROSITE" id="PS00463">
    <property type="entry name" value="ZN2_CY6_FUNGAL_1"/>
    <property type="match status" value="1"/>
</dbReference>
<feature type="domain" description="Zn(2)-C6 fungal-type" evidence="3">
    <location>
        <begin position="33"/>
        <end position="65"/>
    </location>
</feature>
<dbReference type="InterPro" id="IPR001138">
    <property type="entry name" value="Zn2Cys6_DnaBD"/>
</dbReference>
<feature type="region of interest" description="Disordered" evidence="2">
    <location>
        <begin position="71"/>
        <end position="92"/>
    </location>
</feature>
<feature type="compositionally biased region" description="Polar residues" evidence="2">
    <location>
        <begin position="77"/>
        <end position="92"/>
    </location>
</feature>
<dbReference type="Pfam" id="PF00172">
    <property type="entry name" value="Zn_clus"/>
    <property type="match status" value="1"/>
</dbReference>
<dbReference type="GO" id="GO:0008270">
    <property type="term" value="F:zinc ion binding"/>
    <property type="evidence" value="ECO:0007669"/>
    <property type="project" value="InterPro"/>
</dbReference>
<evidence type="ECO:0000256" key="2">
    <source>
        <dbReference type="SAM" id="MobiDB-lite"/>
    </source>
</evidence>
<dbReference type="InterPro" id="IPR036864">
    <property type="entry name" value="Zn2-C6_fun-type_DNA-bd_sf"/>
</dbReference>
<sequence length="187" mass="20579">MCSQTGSNDILGIDARDEIEHRIPKLREKGLIACDHCRERKTKCEPSPSSSKCVRCTKDRVDCRFIPRKGRAKKSTPGVSSSQNRGQGFASPTESVLPAPYIAEHVQPLNCNVAPAVPVPPMFYGFGHAPIKTYMLEPVDVTPISAQGMYDTAVQPNASLHQTDNTVYLPYPSMDLLVSSRLAVRCY</sequence>
<dbReference type="OrthoDB" id="2574141at2759"/>
<name>A0A165RZ63_9AGAM</name>
<dbReference type="InParanoid" id="A0A165RZ63"/>
<proteinExistence type="predicted"/>
<dbReference type="Gene3D" id="4.10.240.10">
    <property type="entry name" value="Zn(2)-C6 fungal-type DNA-binding domain"/>
    <property type="match status" value="1"/>
</dbReference>
<dbReference type="AlphaFoldDB" id="A0A165RZ63"/>
<dbReference type="InterPro" id="IPR050797">
    <property type="entry name" value="Carb_Metab_Trans_Reg"/>
</dbReference>
<protein>
    <recommendedName>
        <fullName evidence="3">Zn(2)-C6 fungal-type domain-containing protein</fullName>
    </recommendedName>
</protein>
<dbReference type="PANTHER" id="PTHR31668">
    <property type="entry name" value="GLUCOSE TRANSPORT TRANSCRIPTION REGULATOR RGT1-RELATED-RELATED"/>
    <property type="match status" value="1"/>
</dbReference>
<dbReference type="Proteomes" id="UP000076761">
    <property type="component" value="Unassembled WGS sequence"/>
</dbReference>
<dbReference type="SMART" id="SM00066">
    <property type="entry name" value="GAL4"/>
    <property type="match status" value="1"/>
</dbReference>
<dbReference type="SUPFAM" id="SSF57701">
    <property type="entry name" value="Zn2/Cys6 DNA-binding domain"/>
    <property type="match status" value="1"/>
</dbReference>
<organism evidence="4 5">
    <name type="scientific">Neolentinus lepideus HHB14362 ss-1</name>
    <dbReference type="NCBI Taxonomy" id="1314782"/>
    <lineage>
        <taxon>Eukaryota</taxon>
        <taxon>Fungi</taxon>
        <taxon>Dikarya</taxon>
        <taxon>Basidiomycota</taxon>
        <taxon>Agaricomycotina</taxon>
        <taxon>Agaricomycetes</taxon>
        <taxon>Gloeophyllales</taxon>
        <taxon>Gloeophyllaceae</taxon>
        <taxon>Neolentinus</taxon>
    </lineage>
</organism>
<accession>A0A165RZ63</accession>
<dbReference type="EMBL" id="KV425577">
    <property type="protein sequence ID" value="KZT24454.1"/>
    <property type="molecule type" value="Genomic_DNA"/>
</dbReference>
<reference evidence="4 5" key="1">
    <citation type="journal article" date="2016" name="Mol. Biol. Evol.">
        <title>Comparative Genomics of Early-Diverging Mushroom-Forming Fungi Provides Insights into the Origins of Lignocellulose Decay Capabilities.</title>
        <authorList>
            <person name="Nagy L.G."/>
            <person name="Riley R."/>
            <person name="Tritt A."/>
            <person name="Adam C."/>
            <person name="Daum C."/>
            <person name="Floudas D."/>
            <person name="Sun H."/>
            <person name="Yadav J.S."/>
            <person name="Pangilinan J."/>
            <person name="Larsson K.H."/>
            <person name="Matsuura K."/>
            <person name="Barry K."/>
            <person name="Labutti K."/>
            <person name="Kuo R."/>
            <person name="Ohm R.A."/>
            <person name="Bhattacharya S.S."/>
            <person name="Shirouzu T."/>
            <person name="Yoshinaga Y."/>
            <person name="Martin F.M."/>
            <person name="Grigoriev I.V."/>
            <person name="Hibbett D.S."/>
        </authorList>
    </citation>
    <scope>NUCLEOTIDE SEQUENCE [LARGE SCALE GENOMIC DNA]</scope>
    <source>
        <strain evidence="4 5">HHB14362 ss-1</strain>
    </source>
</reference>
<evidence type="ECO:0000256" key="1">
    <source>
        <dbReference type="ARBA" id="ARBA00023242"/>
    </source>
</evidence>
<evidence type="ECO:0000313" key="4">
    <source>
        <dbReference type="EMBL" id="KZT24454.1"/>
    </source>
</evidence>
<keyword evidence="1" id="KW-0539">Nucleus</keyword>
<dbReference type="GO" id="GO:0000981">
    <property type="term" value="F:DNA-binding transcription factor activity, RNA polymerase II-specific"/>
    <property type="evidence" value="ECO:0007669"/>
    <property type="project" value="InterPro"/>
</dbReference>
<gene>
    <name evidence="4" type="ORF">NEOLEDRAFT_418553</name>
</gene>
<evidence type="ECO:0000259" key="3">
    <source>
        <dbReference type="PROSITE" id="PS50048"/>
    </source>
</evidence>